<dbReference type="Proteomes" id="UP000008367">
    <property type="component" value="Unassembled WGS sequence"/>
</dbReference>
<dbReference type="AlphaFoldDB" id="A0A454CQ81"/>
<sequence length="37" mass="4157">MGVFIFKPRSNSIIRNLAKVLISVCTSNLCCFRSSNH</sequence>
<organism evidence="1 2">
    <name type="scientific">Vibrio harveyi</name>
    <name type="common">Beneckea harveyi</name>
    <dbReference type="NCBI Taxonomy" id="669"/>
    <lineage>
        <taxon>Bacteria</taxon>
        <taxon>Pseudomonadati</taxon>
        <taxon>Pseudomonadota</taxon>
        <taxon>Gammaproteobacteria</taxon>
        <taxon>Vibrionales</taxon>
        <taxon>Vibrionaceae</taxon>
        <taxon>Vibrio</taxon>
    </lineage>
</organism>
<gene>
    <name evidence="1" type="ORF">VCHENC02_5553A</name>
</gene>
<protein>
    <submittedName>
        <fullName evidence="1">Universal stress family protein</fullName>
    </submittedName>
</protein>
<feature type="non-terminal residue" evidence="1">
    <location>
        <position position="37"/>
    </location>
</feature>
<accession>A0A454CQ81</accession>
<evidence type="ECO:0000313" key="1">
    <source>
        <dbReference type="EMBL" id="EKM28564.1"/>
    </source>
</evidence>
<dbReference type="EMBL" id="AJSR01002475">
    <property type="protein sequence ID" value="EKM28564.1"/>
    <property type="molecule type" value="Genomic_DNA"/>
</dbReference>
<comment type="caution">
    <text evidence="1">The sequence shown here is derived from an EMBL/GenBank/DDBJ whole genome shotgun (WGS) entry which is preliminary data.</text>
</comment>
<reference evidence="1 2" key="1">
    <citation type="submission" date="2012-10" db="EMBL/GenBank/DDBJ databases">
        <title>Genome sequence of Vibrio Cholerae HENC-02.</title>
        <authorList>
            <person name="Eppinger M."/>
            <person name="Hasan N.A."/>
            <person name="Sengamalay N."/>
            <person name="Hine E."/>
            <person name="Su Q."/>
            <person name="Daugherty S.C."/>
            <person name="Young S."/>
            <person name="Sadzewicz L."/>
            <person name="Tallon L."/>
            <person name="Cebula T.A."/>
            <person name="Ravel J."/>
            <person name="Colwell R.R."/>
        </authorList>
    </citation>
    <scope>NUCLEOTIDE SEQUENCE [LARGE SCALE GENOMIC DNA]</scope>
    <source>
        <strain evidence="1 2">HENC-02</strain>
    </source>
</reference>
<name>A0A454CQ81_VIBHA</name>
<evidence type="ECO:0000313" key="2">
    <source>
        <dbReference type="Proteomes" id="UP000008367"/>
    </source>
</evidence>
<proteinExistence type="predicted"/>